<dbReference type="PANTHER" id="PTHR36374">
    <property type="entry name" value="OS01G0969000 PROTEIN"/>
    <property type="match status" value="1"/>
</dbReference>
<evidence type="ECO:0000313" key="3">
    <source>
        <dbReference type="EMBL" id="WMV53518.1"/>
    </source>
</evidence>
<feature type="transmembrane region" description="Helical" evidence="2">
    <location>
        <begin position="297"/>
        <end position="312"/>
    </location>
</feature>
<feature type="compositionally biased region" description="Polar residues" evidence="1">
    <location>
        <begin position="1"/>
        <end position="10"/>
    </location>
</feature>
<feature type="region of interest" description="Disordered" evidence="1">
    <location>
        <begin position="1"/>
        <end position="26"/>
    </location>
</feature>
<organism evidence="3 4">
    <name type="scientific">Solanum verrucosum</name>
    <dbReference type="NCBI Taxonomy" id="315347"/>
    <lineage>
        <taxon>Eukaryota</taxon>
        <taxon>Viridiplantae</taxon>
        <taxon>Streptophyta</taxon>
        <taxon>Embryophyta</taxon>
        <taxon>Tracheophyta</taxon>
        <taxon>Spermatophyta</taxon>
        <taxon>Magnoliopsida</taxon>
        <taxon>eudicotyledons</taxon>
        <taxon>Gunneridae</taxon>
        <taxon>Pentapetalae</taxon>
        <taxon>asterids</taxon>
        <taxon>lamiids</taxon>
        <taxon>Solanales</taxon>
        <taxon>Solanaceae</taxon>
        <taxon>Solanoideae</taxon>
        <taxon>Solaneae</taxon>
        <taxon>Solanum</taxon>
    </lineage>
</organism>
<name>A0AAF0UYA6_SOLVR</name>
<dbReference type="GO" id="GO:0009507">
    <property type="term" value="C:chloroplast"/>
    <property type="evidence" value="ECO:0007669"/>
    <property type="project" value="TreeGrafter"/>
</dbReference>
<dbReference type="Proteomes" id="UP001234989">
    <property type="component" value="Chromosome 11"/>
</dbReference>
<reference evidence="3" key="1">
    <citation type="submission" date="2023-08" db="EMBL/GenBank/DDBJ databases">
        <title>A de novo genome assembly of Solanum verrucosum Schlechtendal, a Mexican diploid species geographically isolated from the other diploid A-genome species in potato relatives.</title>
        <authorList>
            <person name="Hosaka K."/>
        </authorList>
    </citation>
    <scope>NUCLEOTIDE SEQUENCE</scope>
    <source>
        <tissue evidence="3">Young leaves</tissue>
    </source>
</reference>
<keyword evidence="2" id="KW-0472">Membrane</keyword>
<feature type="transmembrane region" description="Helical" evidence="2">
    <location>
        <begin position="103"/>
        <end position="122"/>
    </location>
</feature>
<dbReference type="EMBL" id="CP133622">
    <property type="protein sequence ID" value="WMV53518.1"/>
    <property type="molecule type" value="Genomic_DNA"/>
</dbReference>
<proteinExistence type="predicted"/>
<keyword evidence="2" id="KW-1133">Transmembrane helix</keyword>
<evidence type="ECO:0000313" key="4">
    <source>
        <dbReference type="Proteomes" id="UP001234989"/>
    </source>
</evidence>
<dbReference type="AlphaFoldDB" id="A0AAF0UYA6"/>
<evidence type="ECO:0000256" key="1">
    <source>
        <dbReference type="SAM" id="MobiDB-lite"/>
    </source>
</evidence>
<protein>
    <submittedName>
        <fullName evidence="3">Uncharacterized protein</fullName>
    </submittedName>
</protein>
<keyword evidence="4" id="KW-1185">Reference proteome</keyword>
<accession>A0AAF0UYA6</accession>
<dbReference type="PANTHER" id="PTHR36374:SF1">
    <property type="entry name" value="OS01G0969000 PROTEIN"/>
    <property type="match status" value="1"/>
</dbReference>
<evidence type="ECO:0000256" key="2">
    <source>
        <dbReference type="SAM" id="Phobius"/>
    </source>
</evidence>
<sequence>MADTTTTISGDSIPIPDDQQNNSTNPLASFISSVLQFFKPPPPSSKKIEPTAATSDLKPIASAEKEEKAAVVKFPRQDLPSLKLETEGAEPNTNPIVLWQTSFPNLICGIILGMLLFVVEIPNSPPSPDLISGITSVVEIPYVPPSTDATCWIALGILLFVVEIPYTPPFVELICRIILGMLLFVVEIQYTPLVGLHCPTISRPHFWDYIGYAVVVEIPYIPPSIDATCWIALGILLFVVEIPYTPPSVDPICGIIGKGQKLAPRSRSERRCAFYETFVTSTSTIGFGFERSYQSEFMVYAIGGFFVLRWAWSRWNERRGNRKPSDEEPPPGQE</sequence>
<keyword evidence="2" id="KW-0812">Transmembrane</keyword>
<gene>
    <name evidence="3" type="ORF">MTR67_046903</name>
</gene>